<dbReference type="Proteomes" id="UP001589627">
    <property type="component" value="Unassembled WGS sequence"/>
</dbReference>
<evidence type="ECO:0000313" key="1">
    <source>
        <dbReference type="EMBL" id="MFB9832846.1"/>
    </source>
</evidence>
<evidence type="ECO:0000313" key="2">
    <source>
        <dbReference type="Proteomes" id="UP001589627"/>
    </source>
</evidence>
<dbReference type="EMBL" id="JBHLZP010000063">
    <property type="protein sequence ID" value="MFB9832846.1"/>
    <property type="molecule type" value="Genomic_DNA"/>
</dbReference>
<proteinExistence type="predicted"/>
<accession>A0ABV5YE60</accession>
<reference evidence="1 2" key="1">
    <citation type="submission" date="2024-09" db="EMBL/GenBank/DDBJ databases">
        <authorList>
            <person name="Sun Q."/>
            <person name="Mori K."/>
        </authorList>
    </citation>
    <scope>NUCLEOTIDE SEQUENCE [LARGE SCALE GENOMIC DNA]</scope>
    <source>
        <strain evidence="1 2">TBRC 0563</strain>
    </source>
</reference>
<protein>
    <submittedName>
        <fullName evidence="1">Uncharacterized protein</fullName>
    </submittedName>
</protein>
<dbReference type="RefSeq" id="WP_378199316.1">
    <property type="nucleotide sequence ID" value="NZ_JBHLZP010000063.1"/>
</dbReference>
<comment type="caution">
    <text evidence="1">The sequence shown here is derived from an EMBL/GenBank/DDBJ whole genome shotgun (WGS) entry which is preliminary data.</text>
</comment>
<sequence>MNTLLRTTATAVSTGPFAQEHLAYLDHAGDRLRGRAIEYRAPHYGADGQITQVFVLGTLGWPTIWRLPPPQNIDRHRGRPVRRLTRPWGAFELRDDGAEWRIFWLDRRHEDAWAASRAYSSAAEAAAELAFIEASHRAHPPTGVHHAGAR</sequence>
<name>A0ABV5YE60_9ACTN</name>
<keyword evidence="2" id="KW-1185">Reference proteome</keyword>
<organism evidence="1 2">
    <name type="scientific">Actinoallomurus acaciae</name>
    <dbReference type="NCBI Taxonomy" id="502577"/>
    <lineage>
        <taxon>Bacteria</taxon>
        <taxon>Bacillati</taxon>
        <taxon>Actinomycetota</taxon>
        <taxon>Actinomycetes</taxon>
        <taxon>Streptosporangiales</taxon>
        <taxon>Thermomonosporaceae</taxon>
        <taxon>Actinoallomurus</taxon>
    </lineage>
</organism>
<gene>
    <name evidence="1" type="ORF">ACFFNX_11695</name>
</gene>